<sequence length="238" mass="25585">MTHSRNWGIAREVALGLGVAILGIGPWALLAPLNARIRPDLPWAAAATLILLALLAWWLAGGGPPRASRDARWRTLRLWSAGGPERAHRWSAETWMLILVFVALTAAWIGLSGGRPLPDGSQYPTTAFRISAFVMTPLVAGVAEEMAYRGFMFSRLERFGPETAMVVTSAVFAAAHLVHGLGVLVLLPGFFLISLIYCALVRRTGSILPGMALHMLGDAAYLLFAVLGGNIGWLFATS</sequence>
<keyword evidence="1" id="KW-0472">Membrane</keyword>
<dbReference type="GO" id="GO:0006508">
    <property type="term" value="P:proteolysis"/>
    <property type="evidence" value="ECO:0007669"/>
    <property type="project" value="UniProtKB-KW"/>
</dbReference>
<proteinExistence type="predicted"/>
<keyword evidence="3" id="KW-0378">Hydrolase</keyword>
<feature type="transmembrane region" description="Helical" evidence="1">
    <location>
        <begin position="213"/>
        <end position="236"/>
    </location>
</feature>
<feature type="transmembrane region" description="Helical" evidence="1">
    <location>
        <begin position="12"/>
        <end position="29"/>
    </location>
</feature>
<feature type="transmembrane region" description="Helical" evidence="1">
    <location>
        <begin position="126"/>
        <end position="147"/>
    </location>
</feature>
<name>A0A7G9SHF1_9SPHN</name>
<dbReference type="EMBL" id="CP060718">
    <property type="protein sequence ID" value="QNN67276.1"/>
    <property type="molecule type" value="Genomic_DNA"/>
</dbReference>
<feature type="transmembrane region" description="Helical" evidence="1">
    <location>
        <begin position="95"/>
        <end position="114"/>
    </location>
</feature>
<keyword evidence="1" id="KW-0812">Transmembrane</keyword>
<evidence type="ECO:0000256" key="1">
    <source>
        <dbReference type="SAM" id="Phobius"/>
    </source>
</evidence>
<keyword evidence="3" id="KW-0645">Protease</keyword>
<feature type="domain" description="CAAX prenyl protease 2/Lysostaphin resistance protein A-like" evidence="2">
    <location>
        <begin position="130"/>
        <end position="219"/>
    </location>
</feature>
<feature type="transmembrane region" description="Helical" evidence="1">
    <location>
        <begin position="183"/>
        <end position="201"/>
    </location>
</feature>
<evidence type="ECO:0000259" key="2">
    <source>
        <dbReference type="Pfam" id="PF02517"/>
    </source>
</evidence>
<keyword evidence="3" id="KW-0482">Metalloprotease</keyword>
<feature type="transmembrane region" description="Helical" evidence="1">
    <location>
        <begin position="41"/>
        <end position="60"/>
    </location>
</feature>
<dbReference type="Proteomes" id="UP000515971">
    <property type="component" value="Chromosome"/>
</dbReference>
<protein>
    <submittedName>
        <fullName evidence="3">CPBP family intramembrane metalloprotease</fullName>
    </submittedName>
</protein>
<dbReference type="AlphaFoldDB" id="A0A7G9SHF1"/>
<accession>A0A7G9SHF1</accession>
<evidence type="ECO:0000313" key="4">
    <source>
        <dbReference type="Proteomes" id="UP000515971"/>
    </source>
</evidence>
<reference evidence="3 4" key="1">
    <citation type="submission" date="2020-08" db="EMBL/GenBank/DDBJ databases">
        <title>Genome sequence of Sphingomonas lutea KCTC 23642T.</title>
        <authorList>
            <person name="Hyun D.-W."/>
            <person name="Bae J.-W."/>
        </authorList>
    </citation>
    <scope>NUCLEOTIDE SEQUENCE [LARGE SCALE GENOMIC DNA]</scope>
    <source>
        <strain evidence="3 4">KCTC 23642</strain>
    </source>
</reference>
<keyword evidence="1" id="KW-1133">Transmembrane helix</keyword>
<dbReference type="Pfam" id="PF02517">
    <property type="entry name" value="Rce1-like"/>
    <property type="match status" value="1"/>
</dbReference>
<evidence type="ECO:0000313" key="3">
    <source>
        <dbReference type="EMBL" id="QNN67276.1"/>
    </source>
</evidence>
<dbReference type="GO" id="GO:0008237">
    <property type="term" value="F:metallopeptidase activity"/>
    <property type="evidence" value="ECO:0007669"/>
    <property type="project" value="UniProtKB-KW"/>
</dbReference>
<gene>
    <name evidence="3" type="ORF">H9L13_11800</name>
</gene>
<dbReference type="GO" id="GO:0004175">
    <property type="term" value="F:endopeptidase activity"/>
    <property type="evidence" value="ECO:0007669"/>
    <property type="project" value="UniProtKB-ARBA"/>
</dbReference>
<dbReference type="KEGG" id="slut:H9L13_11800"/>
<keyword evidence="4" id="KW-1185">Reference proteome</keyword>
<dbReference type="GO" id="GO:0080120">
    <property type="term" value="P:CAAX-box protein maturation"/>
    <property type="evidence" value="ECO:0007669"/>
    <property type="project" value="UniProtKB-ARBA"/>
</dbReference>
<dbReference type="InterPro" id="IPR003675">
    <property type="entry name" value="Rce1/LyrA-like_dom"/>
</dbReference>
<organism evidence="3 4">
    <name type="scientific">Sphingomonas lutea</name>
    <dbReference type="NCBI Taxonomy" id="1045317"/>
    <lineage>
        <taxon>Bacteria</taxon>
        <taxon>Pseudomonadati</taxon>
        <taxon>Pseudomonadota</taxon>
        <taxon>Alphaproteobacteria</taxon>
        <taxon>Sphingomonadales</taxon>
        <taxon>Sphingomonadaceae</taxon>
        <taxon>Sphingomonas</taxon>
    </lineage>
</organism>
<dbReference type="RefSeq" id="WP_187537865.1">
    <property type="nucleotide sequence ID" value="NZ_BAABJT010000001.1"/>
</dbReference>